<feature type="transmembrane region" description="Helical" evidence="1">
    <location>
        <begin position="122"/>
        <end position="140"/>
    </location>
</feature>
<keyword evidence="1" id="KW-0812">Transmembrane</keyword>
<name>A0ABT1FK39_9BACT</name>
<evidence type="ECO:0000313" key="3">
    <source>
        <dbReference type="Proteomes" id="UP001204772"/>
    </source>
</evidence>
<dbReference type="Proteomes" id="UP001204772">
    <property type="component" value="Unassembled WGS sequence"/>
</dbReference>
<evidence type="ECO:0008006" key="4">
    <source>
        <dbReference type="Google" id="ProtNLM"/>
    </source>
</evidence>
<sequence>MISLINRLFDFEAVIDQIWLITLIGMAVLYVLCNILPDRIMGVFLPLHNVFKPQTNVDLDYQSIGYALLHTTWVTRITHSTVIIDAVLWFVIFESWHWSVSLIVLLIMLVQSVFIGDKKFGVFFILMGIATYISALYLIQFLGLPSAVLLSKVVLMLGGLMRMLSHSAELIPPLLLNNSDQFQKLSAKNINWKIPLSSVIGYVGEFGSGLPNRILPVQVNYLYQNVFGIKPETTLAWKEIEVSAQKVLTGGYSQLNSLKNYFNSVVKGQ</sequence>
<keyword evidence="1" id="KW-0472">Membrane</keyword>
<evidence type="ECO:0000256" key="1">
    <source>
        <dbReference type="SAM" id="Phobius"/>
    </source>
</evidence>
<comment type="caution">
    <text evidence="2">The sequence shown here is derived from an EMBL/GenBank/DDBJ whole genome shotgun (WGS) entry which is preliminary data.</text>
</comment>
<keyword evidence="1" id="KW-1133">Transmembrane helix</keyword>
<accession>A0ABT1FK39</accession>
<feature type="transmembrane region" description="Helical" evidence="1">
    <location>
        <begin position="73"/>
        <end position="92"/>
    </location>
</feature>
<gene>
    <name evidence="2" type="ORF">NCI00_06700</name>
</gene>
<reference evidence="2 3" key="1">
    <citation type="submission" date="2022-06" db="EMBL/GenBank/DDBJ databases">
        <title>Runella sp. S5 genome sequencing.</title>
        <authorList>
            <person name="Park S."/>
        </authorList>
    </citation>
    <scope>NUCLEOTIDE SEQUENCE [LARGE SCALE GENOMIC DNA]</scope>
    <source>
        <strain evidence="2 3">S5</strain>
    </source>
</reference>
<proteinExistence type="predicted"/>
<protein>
    <recommendedName>
        <fullName evidence="4">Peptidase S54 rhomboid domain-containing protein</fullName>
    </recommendedName>
</protein>
<keyword evidence="3" id="KW-1185">Reference proteome</keyword>
<dbReference type="EMBL" id="JAMZEL010000002">
    <property type="protein sequence ID" value="MCP1382106.1"/>
    <property type="molecule type" value="Genomic_DNA"/>
</dbReference>
<feature type="transmembrane region" description="Helical" evidence="1">
    <location>
        <begin position="98"/>
        <end position="115"/>
    </location>
</feature>
<organism evidence="2 3">
    <name type="scientific">Runella salmonicolor</name>
    <dbReference type="NCBI Taxonomy" id="2950278"/>
    <lineage>
        <taxon>Bacteria</taxon>
        <taxon>Pseudomonadati</taxon>
        <taxon>Bacteroidota</taxon>
        <taxon>Cytophagia</taxon>
        <taxon>Cytophagales</taxon>
        <taxon>Spirosomataceae</taxon>
        <taxon>Runella</taxon>
    </lineage>
</organism>
<feature type="transmembrane region" description="Helical" evidence="1">
    <location>
        <begin position="18"/>
        <end position="36"/>
    </location>
</feature>
<evidence type="ECO:0000313" key="2">
    <source>
        <dbReference type="EMBL" id="MCP1382106.1"/>
    </source>
</evidence>
<dbReference type="RefSeq" id="WP_253526205.1">
    <property type="nucleotide sequence ID" value="NZ_JAMZEL010000002.1"/>
</dbReference>